<keyword evidence="2" id="KW-0472">Membrane</keyword>
<dbReference type="EMBL" id="FSRU01000002">
    <property type="protein sequence ID" value="SIO59300.1"/>
    <property type="molecule type" value="Genomic_DNA"/>
</dbReference>
<evidence type="ECO:0000313" key="3">
    <source>
        <dbReference type="EMBL" id="SIO59300.1"/>
    </source>
</evidence>
<reference evidence="3 4" key="1">
    <citation type="submission" date="2016-11" db="EMBL/GenBank/DDBJ databases">
        <authorList>
            <person name="Jaros S."/>
            <person name="Januszkiewicz K."/>
            <person name="Wedrychowicz H."/>
        </authorList>
    </citation>
    <scope>NUCLEOTIDE SEQUENCE [LARGE SCALE GENOMIC DNA]</scope>
    <source>
        <strain evidence="3 4">GAS95</strain>
    </source>
</reference>
<keyword evidence="2" id="KW-1133">Transmembrane helix</keyword>
<name>A0A1N6KS04_9BURK</name>
<dbReference type="Proteomes" id="UP000185151">
    <property type="component" value="Unassembled WGS sequence"/>
</dbReference>
<dbReference type="AlphaFoldDB" id="A0A1N6KS04"/>
<feature type="compositionally biased region" description="Polar residues" evidence="1">
    <location>
        <begin position="1"/>
        <end position="13"/>
    </location>
</feature>
<gene>
    <name evidence="3" type="ORF">SAMN05444165_4467</name>
</gene>
<keyword evidence="2" id="KW-0812">Transmembrane</keyword>
<evidence type="ECO:0000256" key="1">
    <source>
        <dbReference type="SAM" id="MobiDB-lite"/>
    </source>
</evidence>
<organism evidence="3 4">
    <name type="scientific">Paraburkholderia phenazinium</name>
    <dbReference type="NCBI Taxonomy" id="60549"/>
    <lineage>
        <taxon>Bacteria</taxon>
        <taxon>Pseudomonadati</taxon>
        <taxon>Pseudomonadota</taxon>
        <taxon>Betaproteobacteria</taxon>
        <taxon>Burkholderiales</taxon>
        <taxon>Burkholderiaceae</taxon>
        <taxon>Paraburkholderia</taxon>
    </lineage>
</organism>
<dbReference type="RefSeq" id="WP_074299243.1">
    <property type="nucleotide sequence ID" value="NZ_FSRU01000002.1"/>
</dbReference>
<evidence type="ECO:0000313" key="4">
    <source>
        <dbReference type="Proteomes" id="UP000185151"/>
    </source>
</evidence>
<protein>
    <recommendedName>
        <fullName evidence="5">DUF2474 family protein</fullName>
    </recommendedName>
</protein>
<accession>A0A1N6KS04</accession>
<evidence type="ECO:0008006" key="5">
    <source>
        <dbReference type="Google" id="ProtNLM"/>
    </source>
</evidence>
<evidence type="ECO:0000256" key="2">
    <source>
        <dbReference type="SAM" id="Phobius"/>
    </source>
</evidence>
<proteinExistence type="predicted"/>
<feature type="compositionally biased region" description="Low complexity" evidence="1">
    <location>
        <begin position="14"/>
        <end position="26"/>
    </location>
</feature>
<dbReference type="OrthoDB" id="9010487at2"/>
<feature type="region of interest" description="Disordered" evidence="1">
    <location>
        <begin position="1"/>
        <end position="26"/>
    </location>
</feature>
<sequence>MRLSWRSTPHTSNTAATQQPQAEAAAQPAHGRLKRVLWFVALWCAGVAGAMLLALPFRLLMQAAMH</sequence>
<keyword evidence="4" id="KW-1185">Reference proteome</keyword>
<feature type="transmembrane region" description="Helical" evidence="2">
    <location>
        <begin position="36"/>
        <end position="57"/>
    </location>
</feature>